<dbReference type="OrthoDB" id="449444at2759"/>
<evidence type="ECO:0000313" key="3">
    <source>
        <dbReference type="Proteomes" id="UP000649617"/>
    </source>
</evidence>
<gene>
    <name evidence="2" type="ORF">SPIL2461_LOCUS16882</name>
</gene>
<dbReference type="Proteomes" id="UP000649617">
    <property type="component" value="Unassembled WGS sequence"/>
</dbReference>
<name>A0A812VRL7_SYMPI</name>
<dbReference type="EMBL" id="CAJNIZ010042805">
    <property type="protein sequence ID" value="CAE7638625.1"/>
    <property type="molecule type" value="Genomic_DNA"/>
</dbReference>
<feature type="non-terminal residue" evidence="2">
    <location>
        <position position="100"/>
    </location>
</feature>
<comment type="caution">
    <text evidence="2">The sequence shown here is derived from an EMBL/GenBank/DDBJ whole genome shotgun (WGS) entry which is preliminary data.</text>
</comment>
<proteinExistence type="predicted"/>
<feature type="non-terminal residue" evidence="2">
    <location>
        <position position="1"/>
    </location>
</feature>
<evidence type="ECO:0000313" key="2">
    <source>
        <dbReference type="EMBL" id="CAE7638625.1"/>
    </source>
</evidence>
<keyword evidence="3" id="KW-1185">Reference proteome</keyword>
<sequence length="100" mass="10100">GQPGSLQNTDYLTVPSAGITRVPDWCMDVESRRKLMDAQHEQKTPLPVSPTSPWTVIPSEAAAAPLLSPPRGEGSALAATSASPAPATAGSAPSAPSAPA</sequence>
<accession>A0A812VRL7</accession>
<organism evidence="2 3">
    <name type="scientific">Symbiodinium pilosum</name>
    <name type="common">Dinoflagellate</name>
    <dbReference type="NCBI Taxonomy" id="2952"/>
    <lineage>
        <taxon>Eukaryota</taxon>
        <taxon>Sar</taxon>
        <taxon>Alveolata</taxon>
        <taxon>Dinophyceae</taxon>
        <taxon>Suessiales</taxon>
        <taxon>Symbiodiniaceae</taxon>
        <taxon>Symbiodinium</taxon>
    </lineage>
</organism>
<evidence type="ECO:0000256" key="1">
    <source>
        <dbReference type="SAM" id="MobiDB-lite"/>
    </source>
</evidence>
<protein>
    <submittedName>
        <fullName evidence="2">Uncharacterized protein</fullName>
    </submittedName>
</protein>
<reference evidence="2" key="1">
    <citation type="submission" date="2021-02" db="EMBL/GenBank/DDBJ databases">
        <authorList>
            <person name="Dougan E. K."/>
            <person name="Rhodes N."/>
            <person name="Thang M."/>
            <person name="Chan C."/>
        </authorList>
    </citation>
    <scope>NUCLEOTIDE SEQUENCE</scope>
</reference>
<feature type="region of interest" description="Disordered" evidence="1">
    <location>
        <begin position="60"/>
        <end position="100"/>
    </location>
</feature>
<dbReference type="AlphaFoldDB" id="A0A812VRL7"/>